<dbReference type="STRING" id="314278.NB231_04830"/>
<dbReference type="InterPro" id="IPR000905">
    <property type="entry name" value="Gcp-like_dom"/>
</dbReference>
<organism evidence="5 6">
    <name type="scientific">Nitrococcus mobilis Nb-231</name>
    <dbReference type="NCBI Taxonomy" id="314278"/>
    <lineage>
        <taxon>Bacteria</taxon>
        <taxon>Pseudomonadati</taxon>
        <taxon>Pseudomonadota</taxon>
        <taxon>Gammaproteobacteria</taxon>
        <taxon>Chromatiales</taxon>
        <taxon>Ectothiorhodospiraceae</taxon>
        <taxon>Nitrococcus</taxon>
    </lineage>
</organism>
<dbReference type="GO" id="GO:0005829">
    <property type="term" value="C:cytosol"/>
    <property type="evidence" value="ECO:0007669"/>
    <property type="project" value="TreeGrafter"/>
</dbReference>
<sequence>MPRGHTRRLLPLLDELLGQAALQLSDLDAIAYCRGPGSFTGIRIAAGVAQGLAYGVNRPLIPVSTLACLAQGVYREQGGEVVLTAIDARMDEVYWGVYQLTAQGIMVAMADELVVSPDAVPVPPLLGSWYGAGSGWSLYKERLVARCGKPTGGLDGGRLPDARDCLSMALARYREGALVGASDALPVYLRNRVT</sequence>
<dbReference type="InterPro" id="IPR043129">
    <property type="entry name" value="ATPase_NBD"/>
</dbReference>
<dbReference type="HOGENOM" id="CLU_064886_2_0_6"/>
<dbReference type="NCBIfam" id="TIGR03725">
    <property type="entry name" value="T6A_YeaZ"/>
    <property type="match status" value="1"/>
</dbReference>
<accession>A4BQ50</accession>
<gene>
    <name evidence="5" type="ORF">NB231_04830</name>
</gene>
<evidence type="ECO:0000313" key="6">
    <source>
        <dbReference type="Proteomes" id="UP000003374"/>
    </source>
</evidence>
<dbReference type="Proteomes" id="UP000003374">
    <property type="component" value="Unassembled WGS sequence"/>
</dbReference>
<keyword evidence="6" id="KW-1185">Reference proteome</keyword>
<dbReference type="AlphaFoldDB" id="A4BQ50"/>
<dbReference type="PANTHER" id="PTHR11735:SF11">
    <property type="entry name" value="TRNA THREONYLCARBAMOYLADENOSINE BIOSYNTHESIS PROTEIN TSAB"/>
    <property type="match status" value="1"/>
</dbReference>
<comment type="similarity">
    <text evidence="1">Belongs to the KAE1 / TsaD family. TsaB subfamily.</text>
</comment>
<dbReference type="GO" id="GO:0002949">
    <property type="term" value="P:tRNA threonylcarbamoyladenosine modification"/>
    <property type="evidence" value="ECO:0007669"/>
    <property type="project" value="InterPro"/>
</dbReference>
<evidence type="ECO:0000313" key="5">
    <source>
        <dbReference type="EMBL" id="EAR22205.1"/>
    </source>
</evidence>
<dbReference type="InterPro" id="IPR022496">
    <property type="entry name" value="T6A_TsaB"/>
</dbReference>
<proteinExistence type="inferred from homology"/>
<protein>
    <recommendedName>
        <fullName evidence="2">tRNA threonylcarbamoyladenosine biosynthesis protein TsaB</fullName>
    </recommendedName>
    <alternativeName>
        <fullName evidence="3">t(6)A37 threonylcarbamoyladenosine biosynthesis protein TsaB</fullName>
    </alternativeName>
</protein>
<dbReference type="EMBL" id="AAOF01000004">
    <property type="protein sequence ID" value="EAR22205.1"/>
    <property type="molecule type" value="Genomic_DNA"/>
</dbReference>
<reference evidence="5 6" key="1">
    <citation type="submission" date="2006-02" db="EMBL/GenBank/DDBJ databases">
        <authorList>
            <person name="Waterbury J."/>
            <person name="Ferriera S."/>
            <person name="Johnson J."/>
            <person name="Kravitz S."/>
            <person name="Halpern A."/>
            <person name="Remington K."/>
            <person name="Beeson K."/>
            <person name="Tran B."/>
            <person name="Rogers Y.-H."/>
            <person name="Friedman R."/>
            <person name="Venter J.C."/>
        </authorList>
    </citation>
    <scope>NUCLEOTIDE SEQUENCE [LARGE SCALE GENOMIC DNA]</scope>
    <source>
        <strain evidence="5 6">Nb-231</strain>
    </source>
</reference>
<evidence type="ECO:0000256" key="2">
    <source>
        <dbReference type="ARBA" id="ARBA00019012"/>
    </source>
</evidence>
<comment type="caution">
    <text evidence="5">The sequence shown here is derived from an EMBL/GenBank/DDBJ whole genome shotgun (WGS) entry which is preliminary data.</text>
</comment>
<feature type="domain" description="Gcp-like" evidence="4">
    <location>
        <begin position="3"/>
        <end position="113"/>
    </location>
</feature>
<evidence type="ECO:0000256" key="1">
    <source>
        <dbReference type="ARBA" id="ARBA00010493"/>
    </source>
</evidence>
<evidence type="ECO:0000256" key="3">
    <source>
        <dbReference type="ARBA" id="ARBA00032446"/>
    </source>
</evidence>
<dbReference type="Gene3D" id="3.30.420.40">
    <property type="match status" value="2"/>
</dbReference>
<dbReference type="CDD" id="cd24032">
    <property type="entry name" value="ASKHA_NBD_TsaB"/>
    <property type="match status" value="1"/>
</dbReference>
<evidence type="ECO:0000259" key="4">
    <source>
        <dbReference type="Pfam" id="PF00814"/>
    </source>
</evidence>
<dbReference type="eggNOG" id="COG1214">
    <property type="taxonomic scope" value="Bacteria"/>
</dbReference>
<dbReference type="Pfam" id="PF00814">
    <property type="entry name" value="TsaD"/>
    <property type="match status" value="1"/>
</dbReference>
<name>A4BQ50_9GAMM</name>
<dbReference type="PANTHER" id="PTHR11735">
    <property type="entry name" value="TRNA N6-ADENOSINE THREONYLCARBAMOYLTRANSFERASE"/>
    <property type="match status" value="1"/>
</dbReference>
<dbReference type="SUPFAM" id="SSF53067">
    <property type="entry name" value="Actin-like ATPase domain"/>
    <property type="match status" value="2"/>
</dbReference>